<evidence type="ECO:0000256" key="2">
    <source>
        <dbReference type="ARBA" id="ARBA00008017"/>
    </source>
</evidence>
<feature type="transmembrane region" description="Helical" evidence="7">
    <location>
        <begin position="293"/>
        <end position="317"/>
    </location>
</feature>
<dbReference type="Pfam" id="PF00924">
    <property type="entry name" value="MS_channel_2nd"/>
    <property type="match status" value="1"/>
</dbReference>
<dbReference type="InterPro" id="IPR045275">
    <property type="entry name" value="MscS_archaea/bacteria_type"/>
</dbReference>
<dbReference type="InterPro" id="IPR010920">
    <property type="entry name" value="LSM_dom_sf"/>
</dbReference>
<feature type="transmembrane region" description="Helical" evidence="7">
    <location>
        <begin position="215"/>
        <end position="236"/>
    </location>
</feature>
<dbReference type="Pfam" id="PF21082">
    <property type="entry name" value="MS_channel_3rd"/>
    <property type="match status" value="1"/>
</dbReference>
<keyword evidence="6 7" id="KW-0472">Membrane</keyword>
<gene>
    <name evidence="11" type="ORF">SAMN06295933_2925</name>
</gene>
<comment type="similarity">
    <text evidence="2">Belongs to the MscS (TC 1.A.23) family.</text>
</comment>
<feature type="domain" description="Mechanosensitive ion channel MscS" evidence="8">
    <location>
        <begin position="378"/>
        <end position="444"/>
    </location>
</feature>
<feature type="domain" description="Mechanosensitive ion channel MscS C-terminal" evidence="9">
    <location>
        <begin position="453"/>
        <end position="534"/>
    </location>
</feature>
<dbReference type="InterPro" id="IPR011014">
    <property type="entry name" value="MscS_channel_TM-2"/>
</dbReference>
<dbReference type="GO" id="GO:0005886">
    <property type="term" value="C:plasma membrane"/>
    <property type="evidence" value="ECO:0007669"/>
    <property type="project" value="UniProtKB-SubCell"/>
</dbReference>
<evidence type="ECO:0000256" key="7">
    <source>
        <dbReference type="SAM" id="Phobius"/>
    </source>
</evidence>
<dbReference type="InterPro" id="IPR023408">
    <property type="entry name" value="MscS_beta-dom_sf"/>
</dbReference>
<feature type="domain" description="Mechanosensitive ion channel transmembrane helices 2/3" evidence="10">
    <location>
        <begin position="337"/>
        <end position="375"/>
    </location>
</feature>
<evidence type="ECO:0000259" key="10">
    <source>
        <dbReference type="Pfam" id="PF21088"/>
    </source>
</evidence>
<keyword evidence="3" id="KW-1003">Cell membrane</keyword>
<evidence type="ECO:0000256" key="5">
    <source>
        <dbReference type="ARBA" id="ARBA00022989"/>
    </source>
</evidence>
<dbReference type="EMBL" id="FWZU01000005">
    <property type="protein sequence ID" value="SMF33779.1"/>
    <property type="molecule type" value="Genomic_DNA"/>
</dbReference>
<dbReference type="Gene3D" id="3.30.70.100">
    <property type="match status" value="1"/>
</dbReference>
<evidence type="ECO:0000256" key="4">
    <source>
        <dbReference type="ARBA" id="ARBA00022692"/>
    </source>
</evidence>
<dbReference type="PANTHER" id="PTHR30221">
    <property type="entry name" value="SMALL-CONDUCTANCE MECHANOSENSITIVE CHANNEL"/>
    <property type="match status" value="1"/>
</dbReference>
<dbReference type="InterPro" id="IPR049142">
    <property type="entry name" value="MS_channel_1st"/>
</dbReference>
<keyword evidence="4 7" id="KW-0812">Transmembrane</keyword>
<dbReference type="Gene3D" id="2.30.30.60">
    <property type="match status" value="1"/>
</dbReference>
<dbReference type="STRING" id="1519643.SAMN06295933_2925"/>
<keyword evidence="5 7" id="KW-1133">Transmembrane helix</keyword>
<evidence type="ECO:0000259" key="9">
    <source>
        <dbReference type="Pfam" id="PF21082"/>
    </source>
</evidence>
<dbReference type="AlphaFoldDB" id="A0A1X7EH02"/>
<evidence type="ECO:0000256" key="6">
    <source>
        <dbReference type="ARBA" id="ARBA00023136"/>
    </source>
</evidence>
<dbReference type="SUPFAM" id="SSF82861">
    <property type="entry name" value="Mechanosensitive channel protein MscS (YggB), transmembrane region"/>
    <property type="match status" value="1"/>
</dbReference>
<dbReference type="Proteomes" id="UP000192906">
    <property type="component" value="Unassembled WGS sequence"/>
</dbReference>
<protein>
    <submittedName>
        <fullName evidence="11">MscS family membrane protein</fullName>
    </submittedName>
</protein>
<dbReference type="GO" id="GO:0008381">
    <property type="term" value="F:mechanosensitive monoatomic ion channel activity"/>
    <property type="evidence" value="ECO:0007669"/>
    <property type="project" value="InterPro"/>
</dbReference>
<dbReference type="PANTHER" id="PTHR30221:SF1">
    <property type="entry name" value="SMALL-CONDUCTANCE MECHANOSENSITIVE CHANNEL"/>
    <property type="match status" value="1"/>
</dbReference>
<name>A0A1X7EH02_9BACT</name>
<dbReference type="InterPro" id="IPR006685">
    <property type="entry name" value="MscS_channel_2nd"/>
</dbReference>
<organism evidence="11 12">
    <name type="scientific">Desulfovibrio gilichinskyi</name>
    <dbReference type="NCBI Taxonomy" id="1519643"/>
    <lineage>
        <taxon>Bacteria</taxon>
        <taxon>Pseudomonadati</taxon>
        <taxon>Thermodesulfobacteriota</taxon>
        <taxon>Desulfovibrionia</taxon>
        <taxon>Desulfovibrionales</taxon>
        <taxon>Desulfovibrionaceae</taxon>
        <taxon>Desulfovibrio</taxon>
    </lineage>
</organism>
<keyword evidence="12" id="KW-1185">Reference proteome</keyword>
<feature type="transmembrane region" description="Helical" evidence="7">
    <location>
        <begin position="256"/>
        <end position="273"/>
    </location>
</feature>
<feature type="transmembrane region" description="Helical" evidence="7">
    <location>
        <begin position="329"/>
        <end position="347"/>
    </location>
</feature>
<sequence>MRYSVKSLLVAVLFLLAVPSVGLSSIMFPLEPPDTSSPRATLDSFIYYTDKLYEAASISDDDFTLEAEYLQRAEGCFDFSEIPPTLVADLSIEAVLRLREILDRIDLPDLNDVPDKNDIKSIDVVAWRMPHTEITIGRVAKGPRVGSYLFTPETVTKLAEYYDEVRELPYKQNKVDPDYCGLYEQFIYSSGWMIPDGLLSELPPWMKSGYMGQAVWQWVGLFILLVLGGLCLWIVWLINKRMKCRFESYSWAPWRLAFPLFGMALCAFLEYLIDKQINITGHVLSIVIMGLEGVFFIFFGFAIIVAGNVIMHGIIASSKIKEEALDADVIKLVVRLATFGLVFVLFYNAGSYFGVPVTAVFASAGIVGIAVALAARETLANFFGGVSIFLDRPFRAGDYIVLDSGERGEVKAVGMRSTRLLTRDNILITIPNSVITNVKITNQSMPEPHFRVRIKLGVAYGSDVDRVEALLMDQALNNELVVASPAPRVRFRAFGDSALEYELLCWAACPEDKGRVIHTLSRDIYKKFNEEGIVMPFPQRDVHLHKAE</sequence>
<dbReference type="SUPFAM" id="SSF82689">
    <property type="entry name" value="Mechanosensitive channel protein MscS (YggB), C-terminal domain"/>
    <property type="match status" value="1"/>
</dbReference>
<evidence type="ECO:0000313" key="12">
    <source>
        <dbReference type="Proteomes" id="UP000192906"/>
    </source>
</evidence>
<reference evidence="12" key="1">
    <citation type="submission" date="2017-04" db="EMBL/GenBank/DDBJ databases">
        <authorList>
            <person name="Varghese N."/>
            <person name="Submissions S."/>
        </authorList>
    </citation>
    <scope>NUCLEOTIDE SEQUENCE [LARGE SCALE GENOMIC DNA]</scope>
    <source>
        <strain evidence="12">K3S</strain>
    </source>
</reference>
<proteinExistence type="inferred from homology"/>
<dbReference type="Gene3D" id="1.10.287.1260">
    <property type="match status" value="1"/>
</dbReference>
<accession>A0A1X7EH02</accession>
<dbReference type="SUPFAM" id="SSF50182">
    <property type="entry name" value="Sm-like ribonucleoproteins"/>
    <property type="match status" value="1"/>
</dbReference>
<feature type="transmembrane region" description="Helical" evidence="7">
    <location>
        <begin position="353"/>
        <end position="375"/>
    </location>
</feature>
<dbReference type="InterPro" id="IPR011066">
    <property type="entry name" value="MscS_channel_C_sf"/>
</dbReference>
<comment type="subcellular location">
    <subcellularLocation>
        <location evidence="1">Cell membrane</location>
        <topology evidence="1">Multi-pass membrane protein</topology>
    </subcellularLocation>
</comment>
<evidence type="ECO:0000256" key="3">
    <source>
        <dbReference type="ARBA" id="ARBA00022475"/>
    </source>
</evidence>
<dbReference type="InterPro" id="IPR049278">
    <property type="entry name" value="MS_channel_C"/>
</dbReference>
<dbReference type="Pfam" id="PF21088">
    <property type="entry name" value="MS_channel_1st"/>
    <property type="match status" value="1"/>
</dbReference>
<evidence type="ECO:0000313" key="11">
    <source>
        <dbReference type="EMBL" id="SMF33779.1"/>
    </source>
</evidence>
<evidence type="ECO:0000256" key="1">
    <source>
        <dbReference type="ARBA" id="ARBA00004651"/>
    </source>
</evidence>
<evidence type="ECO:0000259" key="8">
    <source>
        <dbReference type="Pfam" id="PF00924"/>
    </source>
</evidence>
<dbReference type="RefSeq" id="WP_245805565.1">
    <property type="nucleotide sequence ID" value="NZ_FWZU01000005.1"/>
</dbReference>